<dbReference type="InterPro" id="IPR049326">
    <property type="entry name" value="Rhodopsin_dom_fungi"/>
</dbReference>
<dbReference type="GO" id="GO:0016020">
    <property type="term" value="C:membrane"/>
    <property type="evidence" value="ECO:0007669"/>
    <property type="project" value="UniProtKB-SubCell"/>
</dbReference>
<reference evidence="11" key="1">
    <citation type="submission" date="2010-07" db="EMBL/GenBank/DDBJ databases">
        <title>The genome sequence of Gaeumannomyces graminis var. tritici strain R3-111a-1.</title>
        <authorList>
            <consortium name="The Broad Institute Genome Sequencing Platform"/>
            <person name="Ma L.-J."/>
            <person name="Dead R."/>
            <person name="Young S."/>
            <person name="Zeng Q."/>
            <person name="Koehrsen M."/>
            <person name="Alvarado L."/>
            <person name="Berlin A."/>
            <person name="Chapman S.B."/>
            <person name="Chen Z."/>
            <person name="Freedman E."/>
            <person name="Gellesch M."/>
            <person name="Goldberg J."/>
            <person name="Griggs A."/>
            <person name="Gujja S."/>
            <person name="Heilman E.R."/>
            <person name="Heiman D."/>
            <person name="Hepburn T."/>
            <person name="Howarth C."/>
            <person name="Jen D."/>
            <person name="Larson L."/>
            <person name="Mehta T."/>
            <person name="Neiman D."/>
            <person name="Pearson M."/>
            <person name="Roberts A."/>
            <person name="Saif S."/>
            <person name="Shea T."/>
            <person name="Shenoy N."/>
            <person name="Sisk P."/>
            <person name="Stolte C."/>
            <person name="Sykes S."/>
            <person name="Walk T."/>
            <person name="White J."/>
            <person name="Yandava C."/>
            <person name="Haas B."/>
            <person name="Nusbaum C."/>
            <person name="Birren B."/>
        </authorList>
    </citation>
    <scope>NUCLEOTIDE SEQUENCE [LARGE SCALE GENOMIC DNA]</scope>
    <source>
        <strain evidence="11">R3-111a-1</strain>
    </source>
</reference>
<evidence type="ECO:0000313" key="9">
    <source>
        <dbReference type="EMBL" id="EJT82065.1"/>
    </source>
</evidence>
<dbReference type="OrthoDB" id="2496787at2759"/>
<dbReference type="eggNOG" id="ENOG502SKG6">
    <property type="taxonomic scope" value="Eukaryota"/>
</dbReference>
<reference evidence="9" key="2">
    <citation type="submission" date="2010-07" db="EMBL/GenBank/DDBJ databases">
        <authorList>
            <consortium name="The Broad Institute Genome Sequencing Platform"/>
            <consortium name="Broad Institute Genome Sequencing Center for Infectious Disease"/>
            <person name="Ma L.-J."/>
            <person name="Dead R."/>
            <person name="Young S."/>
            <person name="Zeng Q."/>
            <person name="Koehrsen M."/>
            <person name="Alvarado L."/>
            <person name="Berlin A."/>
            <person name="Chapman S.B."/>
            <person name="Chen Z."/>
            <person name="Freedman E."/>
            <person name="Gellesch M."/>
            <person name="Goldberg J."/>
            <person name="Griggs A."/>
            <person name="Gujja S."/>
            <person name="Heilman E.R."/>
            <person name="Heiman D."/>
            <person name="Hepburn T."/>
            <person name="Howarth C."/>
            <person name="Jen D."/>
            <person name="Larson L."/>
            <person name="Mehta T."/>
            <person name="Neiman D."/>
            <person name="Pearson M."/>
            <person name="Roberts A."/>
            <person name="Saif S."/>
            <person name="Shea T."/>
            <person name="Shenoy N."/>
            <person name="Sisk P."/>
            <person name="Stolte C."/>
            <person name="Sykes S."/>
            <person name="Walk T."/>
            <person name="White J."/>
            <person name="Yandava C."/>
            <person name="Haas B."/>
            <person name="Nusbaum C."/>
            <person name="Birren B."/>
        </authorList>
    </citation>
    <scope>NUCLEOTIDE SEQUENCE</scope>
    <source>
        <strain evidence="9">R3-111a-1</strain>
    </source>
</reference>
<evidence type="ECO:0000259" key="8">
    <source>
        <dbReference type="Pfam" id="PF20684"/>
    </source>
</evidence>
<dbReference type="GeneID" id="20342497"/>
<dbReference type="PANTHER" id="PTHR33048">
    <property type="entry name" value="PTH11-LIKE INTEGRAL MEMBRANE PROTEIN (AFU_ORTHOLOGUE AFUA_5G11245)"/>
    <property type="match status" value="1"/>
</dbReference>
<feature type="region of interest" description="Disordered" evidence="6">
    <location>
        <begin position="322"/>
        <end position="401"/>
    </location>
</feature>
<dbReference type="VEuPathDB" id="FungiDB:GGTG_02039"/>
<keyword evidence="11" id="KW-1185">Reference proteome</keyword>
<keyword evidence="4 7" id="KW-0472">Membrane</keyword>
<dbReference type="EMBL" id="GL385395">
    <property type="protein sequence ID" value="EJT82065.1"/>
    <property type="molecule type" value="Genomic_DNA"/>
</dbReference>
<evidence type="ECO:0000256" key="4">
    <source>
        <dbReference type="ARBA" id="ARBA00023136"/>
    </source>
</evidence>
<feature type="transmembrane region" description="Helical" evidence="7">
    <location>
        <begin position="70"/>
        <end position="90"/>
    </location>
</feature>
<accession>J3NL93</accession>
<feature type="transmembrane region" description="Helical" evidence="7">
    <location>
        <begin position="245"/>
        <end position="266"/>
    </location>
</feature>
<feature type="transmembrane region" description="Helical" evidence="7">
    <location>
        <begin position="286"/>
        <end position="310"/>
    </location>
</feature>
<comment type="similarity">
    <text evidence="5">Belongs to the SAT4 family.</text>
</comment>
<evidence type="ECO:0000256" key="1">
    <source>
        <dbReference type="ARBA" id="ARBA00004141"/>
    </source>
</evidence>
<feature type="domain" description="Rhodopsin" evidence="8">
    <location>
        <begin position="56"/>
        <end position="303"/>
    </location>
</feature>
<evidence type="ECO:0000256" key="3">
    <source>
        <dbReference type="ARBA" id="ARBA00022989"/>
    </source>
</evidence>
<dbReference type="Pfam" id="PF20684">
    <property type="entry name" value="Fung_rhodopsin"/>
    <property type="match status" value="1"/>
</dbReference>
<name>J3NL93_GAET3</name>
<dbReference type="RefSeq" id="XP_009218074.1">
    <property type="nucleotide sequence ID" value="XM_009219810.1"/>
</dbReference>
<reference evidence="10" key="4">
    <citation type="journal article" date="2015" name="G3 (Bethesda)">
        <title>Genome sequences of three phytopathogenic species of the Magnaporthaceae family of fungi.</title>
        <authorList>
            <person name="Okagaki L.H."/>
            <person name="Nunes C.C."/>
            <person name="Sailsbery J."/>
            <person name="Clay B."/>
            <person name="Brown D."/>
            <person name="John T."/>
            <person name="Oh Y."/>
            <person name="Young N."/>
            <person name="Fitzgerald M."/>
            <person name="Haas B.J."/>
            <person name="Zeng Q."/>
            <person name="Young S."/>
            <person name="Adiconis X."/>
            <person name="Fan L."/>
            <person name="Levin J.Z."/>
            <person name="Mitchell T.K."/>
            <person name="Okubara P.A."/>
            <person name="Farman M.L."/>
            <person name="Kohn L.M."/>
            <person name="Birren B."/>
            <person name="Ma L.-J."/>
            <person name="Dean R.A."/>
        </authorList>
    </citation>
    <scope>NUCLEOTIDE SEQUENCE</scope>
    <source>
        <strain evidence="10">R3-111a-1</strain>
    </source>
</reference>
<feature type="transmembrane region" description="Helical" evidence="7">
    <location>
        <begin position="39"/>
        <end position="58"/>
    </location>
</feature>
<proteinExistence type="inferred from homology"/>
<feature type="compositionally biased region" description="Basic and acidic residues" evidence="6">
    <location>
        <begin position="391"/>
        <end position="401"/>
    </location>
</feature>
<evidence type="ECO:0000256" key="6">
    <source>
        <dbReference type="SAM" id="MobiDB-lite"/>
    </source>
</evidence>
<dbReference type="STRING" id="644352.J3NL93"/>
<protein>
    <recommendedName>
        <fullName evidence="8">Rhodopsin domain-containing protein</fullName>
    </recommendedName>
</protein>
<keyword evidence="3 7" id="KW-1133">Transmembrane helix</keyword>
<dbReference type="PANTHER" id="PTHR33048:SF47">
    <property type="entry name" value="INTEGRAL MEMBRANE PROTEIN-RELATED"/>
    <property type="match status" value="1"/>
</dbReference>
<organism evidence="9">
    <name type="scientific">Gaeumannomyces tritici (strain R3-111a-1)</name>
    <name type="common">Wheat and barley take-all root rot fungus</name>
    <name type="synonym">Gaeumannomyces graminis var. tritici</name>
    <dbReference type="NCBI Taxonomy" id="644352"/>
    <lineage>
        <taxon>Eukaryota</taxon>
        <taxon>Fungi</taxon>
        <taxon>Dikarya</taxon>
        <taxon>Ascomycota</taxon>
        <taxon>Pezizomycotina</taxon>
        <taxon>Sordariomycetes</taxon>
        <taxon>Sordariomycetidae</taxon>
        <taxon>Magnaporthales</taxon>
        <taxon>Magnaporthaceae</taxon>
        <taxon>Gaeumannomyces</taxon>
    </lineage>
</organism>
<sequence length="401" mass="44289">MFGDCCASTRKPMDLIHTQRVFNTACGILPRDKRAEFHANTWAMLVACVAVVAARLAQNRFPKTWAWDDFLILLSLCSSIAFWYINIYGVDGLGNLTAVDVWALTHDEITVFLKLVYIFEMLYIPNVYFLKTSFLFFFLRIFCPPGSFPTFLRVQLRTLIIQTMIFNLVFTLASLVIATVQCTPVRFQWNGWDDEHNGEGSCHIDPRPAILANGVINISLDLWILALPLSQVWGLNMGIWRKAGLTIMFAFGACSTIVAALSALFLSKFPRNDNVTWNNADLLLWSSLEIAVGTVCACLPSLRFACLSLYRSVSHLLHGRPGGMGGNADRPPAARAHMSSRTGTGWSATPISLSMLTSGRGGGGAGQDRSSRQASNTQNMSTEALRPHGLSGEEGRSRPRD</sequence>
<dbReference type="AlphaFoldDB" id="J3NL93"/>
<dbReference type="Proteomes" id="UP000006039">
    <property type="component" value="Unassembled WGS sequence"/>
</dbReference>
<keyword evidence="2 7" id="KW-0812">Transmembrane</keyword>
<evidence type="ECO:0000256" key="5">
    <source>
        <dbReference type="ARBA" id="ARBA00038359"/>
    </source>
</evidence>
<evidence type="ECO:0000313" key="11">
    <source>
        <dbReference type="Proteomes" id="UP000006039"/>
    </source>
</evidence>
<evidence type="ECO:0000256" key="2">
    <source>
        <dbReference type="ARBA" id="ARBA00022692"/>
    </source>
</evidence>
<evidence type="ECO:0000313" key="10">
    <source>
        <dbReference type="EnsemblFungi" id="EJT82065"/>
    </source>
</evidence>
<dbReference type="EnsemblFungi" id="EJT82065">
    <property type="protein sequence ID" value="EJT82065"/>
    <property type="gene ID" value="GGTG_02039"/>
</dbReference>
<feature type="compositionally biased region" description="Polar residues" evidence="6">
    <location>
        <begin position="373"/>
        <end position="382"/>
    </location>
</feature>
<comment type="subcellular location">
    <subcellularLocation>
        <location evidence="1">Membrane</location>
        <topology evidence="1">Multi-pass membrane protein</topology>
    </subcellularLocation>
</comment>
<reference evidence="9" key="3">
    <citation type="submission" date="2010-09" db="EMBL/GenBank/DDBJ databases">
        <title>Annotation of Gaeumannomyces graminis var. tritici R3-111a-1.</title>
        <authorList>
            <consortium name="The Broad Institute Genome Sequencing Platform"/>
            <person name="Ma L.-J."/>
            <person name="Dead R."/>
            <person name="Young S.K."/>
            <person name="Zeng Q."/>
            <person name="Gargeya S."/>
            <person name="Fitzgerald M."/>
            <person name="Haas B."/>
            <person name="Abouelleil A."/>
            <person name="Alvarado L."/>
            <person name="Arachchi H.M."/>
            <person name="Berlin A."/>
            <person name="Brown A."/>
            <person name="Chapman S.B."/>
            <person name="Chen Z."/>
            <person name="Dunbar C."/>
            <person name="Freedman E."/>
            <person name="Gearin G."/>
            <person name="Gellesch M."/>
            <person name="Goldberg J."/>
            <person name="Griggs A."/>
            <person name="Gujja S."/>
            <person name="Heiman D."/>
            <person name="Howarth C."/>
            <person name="Larson L."/>
            <person name="Lui A."/>
            <person name="MacDonald P.J.P."/>
            <person name="Mehta T."/>
            <person name="Montmayeur A."/>
            <person name="Murphy C."/>
            <person name="Neiman D."/>
            <person name="Pearson M."/>
            <person name="Priest M."/>
            <person name="Roberts A."/>
            <person name="Saif S."/>
            <person name="Shea T."/>
            <person name="Shenoy N."/>
            <person name="Sisk P."/>
            <person name="Stolte C."/>
            <person name="Sykes S."/>
            <person name="Yandava C."/>
            <person name="Wortman J."/>
            <person name="Nusbaum C."/>
            <person name="Birren B."/>
        </authorList>
    </citation>
    <scope>NUCLEOTIDE SEQUENCE</scope>
    <source>
        <strain evidence="9">R3-111a-1</strain>
    </source>
</reference>
<feature type="compositionally biased region" description="Polar residues" evidence="6">
    <location>
        <begin position="339"/>
        <end position="357"/>
    </location>
</feature>
<feature type="transmembrane region" description="Helical" evidence="7">
    <location>
        <begin position="122"/>
        <end position="143"/>
    </location>
</feature>
<gene>
    <name evidence="10" type="primary">20342497</name>
    <name evidence="9" type="ORF">GGTG_02039</name>
</gene>
<dbReference type="HOGENOM" id="CLU_028200_6_1_1"/>
<feature type="transmembrane region" description="Helical" evidence="7">
    <location>
        <begin position="164"/>
        <end position="189"/>
    </location>
</feature>
<evidence type="ECO:0000256" key="7">
    <source>
        <dbReference type="SAM" id="Phobius"/>
    </source>
</evidence>
<dbReference type="InterPro" id="IPR052337">
    <property type="entry name" value="SAT4-like"/>
</dbReference>
<reference evidence="10" key="5">
    <citation type="submission" date="2018-04" db="UniProtKB">
        <authorList>
            <consortium name="EnsemblFungi"/>
        </authorList>
    </citation>
    <scope>IDENTIFICATION</scope>
    <source>
        <strain evidence="10">R3-111a-1</strain>
    </source>
</reference>